<dbReference type="AlphaFoldDB" id="A0A381RBR6"/>
<proteinExistence type="predicted"/>
<feature type="compositionally biased region" description="Polar residues" evidence="1">
    <location>
        <begin position="28"/>
        <end position="50"/>
    </location>
</feature>
<evidence type="ECO:0000256" key="1">
    <source>
        <dbReference type="SAM" id="MobiDB-lite"/>
    </source>
</evidence>
<feature type="region of interest" description="Disordered" evidence="1">
    <location>
        <begin position="1"/>
        <end position="50"/>
    </location>
</feature>
<gene>
    <name evidence="2" type="ORF">METZ01_LOCUS41242</name>
</gene>
<dbReference type="EMBL" id="UINC01001768">
    <property type="protein sequence ID" value="SUZ88388.1"/>
    <property type="molecule type" value="Genomic_DNA"/>
</dbReference>
<accession>A0A381RBR6</accession>
<sequence>MPRDRLADARGNVSPIFERDGGGAKAVNTETAMSSTGDTGNSESMLENRS</sequence>
<organism evidence="2">
    <name type="scientific">marine metagenome</name>
    <dbReference type="NCBI Taxonomy" id="408172"/>
    <lineage>
        <taxon>unclassified sequences</taxon>
        <taxon>metagenomes</taxon>
        <taxon>ecological metagenomes</taxon>
    </lineage>
</organism>
<protein>
    <submittedName>
        <fullName evidence="2">Uncharacterized protein</fullName>
    </submittedName>
</protein>
<name>A0A381RBR6_9ZZZZ</name>
<reference evidence="2" key="1">
    <citation type="submission" date="2018-05" db="EMBL/GenBank/DDBJ databases">
        <authorList>
            <person name="Lanie J.A."/>
            <person name="Ng W.-L."/>
            <person name="Kazmierczak K.M."/>
            <person name="Andrzejewski T.M."/>
            <person name="Davidsen T.M."/>
            <person name="Wayne K.J."/>
            <person name="Tettelin H."/>
            <person name="Glass J.I."/>
            <person name="Rusch D."/>
            <person name="Podicherti R."/>
            <person name="Tsui H.-C.T."/>
            <person name="Winkler M.E."/>
        </authorList>
    </citation>
    <scope>NUCLEOTIDE SEQUENCE</scope>
</reference>
<evidence type="ECO:0000313" key="2">
    <source>
        <dbReference type="EMBL" id="SUZ88388.1"/>
    </source>
</evidence>